<dbReference type="InterPro" id="IPR028020">
    <property type="entry name" value="ASX_DEUBAD_dom"/>
</dbReference>
<dbReference type="AlphaFoldDB" id="A0A9P4JA47"/>
<reference evidence="2" key="1">
    <citation type="journal article" date="2020" name="Stud. Mycol.">
        <title>101 Dothideomycetes genomes: a test case for predicting lifestyles and emergence of pathogens.</title>
        <authorList>
            <person name="Haridas S."/>
            <person name="Albert R."/>
            <person name="Binder M."/>
            <person name="Bloem J."/>
            <person name="Labutti K."/>
            <person name="Salamov A."/>
            <person name="Andreopoulos B."/>
            <person name="Baker S."/>
            <person name="Barry K."/>
            <person name="Bills G."/>
            <person name="Bluhm B."/>
            <person name="Cannon C."/>
            <person name="Castanera R."/>
            <person name="Culley D."/>
            <person name="Daum C."/>
            <person name="Ezra D."/>
            <person name="Gonzalez J."/>
            <person name="Henrissat B."/>
            <person name="Kuo A."/>
            <person name="Liang C."/>
            <person name="Lipzen A."/>
            <person name="Lutzoni F."/>
            <person name="Magnuson J."/>
            <person name="Mondo S."/>
            <person name="Nolan M."/>
            <person name="Ohm R."/>
            <person name="Pangilinan J."/>
            <person name="Park H.-J."/>
            <person name="Ramirez L."/>
            <person name="Alfaro M."/>
            <person name="Sun H."/>
            <person name="Tritt A."/>
            <person name="Yoshinaga Y."/>
            <person name="Zwiers L.-H."/>
            <person name="Turgeon B."/>
            <person name="Goodwin S."/>
            <person name="Spatafora J."/>
            <person name="Crous P."/>
            <person name="Grigoriev I."/>
        </authorList>
    </citation>
    <scope>NUCLEOTIDE SEQUENCE</scope>
    <source>
        <strain evidence="2">CBS 260.36</strain>
    </source>
</reference>
<feature type="domain" description="ASX DEUBAD" evidence="1">
    <location>
        <begin position="17"/>
        <end position="123"/>
    </location>
</feature>
<sequence length="145" mass="16473">MPTLLLNKPFGRINDKAIISILNLAEAWVALPAEQKQHIYSLLPQLEDPRTGAPLIIDYNVHPIEHPQYGPAIKDYMAYITTQITYGYDKKSWQDEAQTAAIKRADGAYDQNKDIDREEYWGQKAVPKLITDTKGMETHGTKSED</sequence>
<organism evidence="2 3">
    <name type="scientific">Myriangium duriaei CBS 260.36</name>
    <dbReference type="NCBI Taxonomy" id="1168546"/>
    <lineage>
        <taxon>Eukaryota</taxon>
        <taxon>Fungi</taxon>
        <taxon>Dikarya</taxon>
        <taxon>Ascomycota</taxon>
        <taxon>Pezizomycotina</taxon>
        <taxon>Dothideomycetes</taxon>
        <taxon>Dothideomycetidae</taxon>
        <taxon>Myriangiales</taxon>
        <taxon>Myriangiaceae</taxon>
        <taxon>Myriangium</taxon>
    </lineage>
</organism>
<dbReference type="Pfam" id="PF13919">
    <property type="entry name" value="ASXH"/>
    <property type="match status" value="1"/>
</dbReference>
<dbReference type="EMBL" id="ML996082">
    <property type="protein sequence ID" value="KAF2156242.1"/>
    <property type="molecule type" value="Genomic_DNA"/>
</dbReference>
<accession>A0A9P4JA47</accession>
<keyword evidence="3" id="KW-1185">Reference proteome</keyword>
<proteinExistence type="predicted"/>
<comment type="caution">
    <text evidence="2">The sequence shown here is derived from an EMBL/GenBank/DDBJ whole genome shotgun (WGS) entry which is preliminary data.</text>
</comment>
<gene>
    <name evidence="2" type="ORF">K461DRAFT_291180</name>
</gene>
<evidence type="ECO:0000313" key="3">
    <source>
        <dbReference type="Proteomes" id="UP000799439"/>
    </source>
</evidence>
<evidence type="ECO:0000313" key="2">
    <source>
        <dbReference type="EMBL" id="KAF2156242.1"/>
    </source>
</evidence>
<dbReference type="Proteomes" id="UP000799439">
    <property type="component" value="Unassembled WGS sequence"/>
</dbReference>
<evidence type="ECO:0000259" key="1">
    <source>
        <dbReference type="Pfam" id="PF13919"/>
    </source>
</evidence>
<dbReference type="OrthoDB" id="2289918at2759"/>
<name>A0A9P4JA47_9PEZI</name>
<protein>
    <recommendedName>
        <fullName evidence="1">ASX DEUBAD domain-containing protein</fullName>
    </recommendedName>
</protein>